<proteinExistence type="predicted"/>
<dbReference type="PANTHER" id="PTHR12192">
    <property type="entry name" value="CATION TRANSPORT PROTEIN CHAC-RELATED"/>
    <property type="match status" value="1"/>
</dbReference>
<dbReference type="eggNOG" id="KOG3182">
    <property type="taxonomic scope" value="Eukaryota"/>
</dbReference>
<reference evidence="5" key="2">
    <citation type="submission" date="2012-11" db="EMBL/GenBank/DDBJ databases">
        <authorList>
            <person name="Kuo A."/>
            <person name="Curtis B.A."/>
            <person name="Tanifuji G."/>
            <person name="Burki F."/>
            <person name="Gruber A."/>
            <person name="Irimia M."/>
            <person name="Maruyama S."/>
            <person name="Arias M.C."/>
            <person name="Ball S.G."/>
            <person name="Gile G.H."/>
            <person name="Hirakawa Y."/>
            <person name="Hopkins J.F."/>
            <person name="Rensing S.A."/>
            <person name="Schmutz J."/>
            <person name="Symeonidi A."/>
            <person name="Elias M."/>
            <person name="Eveleigh R.J."/>
            <person name="Herman E.K."/>
            <person name="Klute M.J."/>
            <person name="Nakayama T."/>
            <person name="Obornik M."/>
            <person name="Reyes-Prieto A."/>
            <person name="Armbrust E.V."/>
            <person name="Aves S.J."/>
            <person name="Beiko R.G."/>
            <person name="Coutinho P."/>
            <person name="Dacks J.B."/>
            <person name="Durnford D.G."/>
            <person name="Fast N.M."/>
            <person name="Green B.R."/>
            <person name="Grisdale C."/>
            <person name="Hempe F."/>
            <person name="Henrissat B."/>
            <person name="Hoppner M.P."/>
            <person name="Ishida K.-I."/>
            <person name="Kim E."/>
            <person name="Koreny L."/>
            <person name="Kroth P.G."/>
            <person name="Liu Y."/>
            <person name="Malik S.-B."/>
            <person name="Maier U.G."/>
            <person name="McRose D."/>
            <person name="Mock T."/>
            <person name="Neilson J.A."/>
            <person name="Onodera N.T."/>
            <person name="Poole A.M."/>
            <person name="Pritham E.J."/>
            <person name="Richards T.A."/>
            <person name="Rocap G."/>
            <person name="Roy S.W."/>
            <person name="Sarai C."/>
            <person name="Schaack S."/>
            <person name="Shirato S."/>
            <person name="Slamovits C.H."/>
            <person name="Spencer D.F."/>
            <person name="Suzuki S."/>
            <person name="Worden A.Z."/>
            <person name="Zauner S."/>
            <person name="Barry K."/>
            <person name="Bell C."/>
            <person name="Bharti A.K."/>
            <person name="Crow J.A."/>
            <person name="Grimwood J."/>
            <person name="Kramer R."/>
            <person name="Lindquist E."/>
            <person name="Lucas S."/>
            <person name="Salamov A."/>
            <person name="McFadden G.I."/>
            <person name="Lane C.E."/>
            <person name="Keeling P.J."/>
            <person name="Gray M.W."/>
            <person name="Grigoriev I.V."/>
            <person name="Archibald J.M."/>
        </authorList>
    </citation>
    <scope>NUCLEOTIDE SEQUENCE</scope>
    <source>
        <strain evidence="5">CCMP2712</strain>
    </source>
</reference>
<dbReference type="EC" id="4.3.2.7" evidence="1"/>
<dbReference type="EMBL" id="JH992978">
    <property type="protein sequence ID" value="EKX50577.1"/>
    <property type="molecule type" value="Genomic_DNA"/>
</dbReference>
<dbReference type="CDD" id="cd06661">
    <property type="entry name" value="GGCT_like"/>
    <property type="match status" value="1"/>
</dbReference>
<keyword evidence="2" id="KW-0456">Lyase</keyword>
<dbReference type="EnsemblProtists" id="EKX50577">
    <property type="protein sequence ID" value="EKX50577"/>
    <property type="gene ID" value="GUITHDRAFT_103803"/>
</dbReference>
<evidence type="ECO:0000313" key="3">
    <source>
        <dbReference type="EMBL" id="EKX50577.1"/>
    </source>
</evidence>
<dbReference type="KEGG" id="gtt:GUITHDRAFT_103803"/>
<keyword evidence="5" id="KW-1185">Reference proteome</keyword>
<evidence type="ECO:0000313" key="5">
    <source>
        <dbReference type="Proteomes" id="UP000011087"/>
    </source>
</evidence>
<dbReference type="OrthoDB" id="1933483at2759"/>
<dbReference type="Proteomes" id="UP000011087">
    <property type="component" value="Unassembled WGS sequence"/>
</dbReference>
<dbReference type="GeneID" id="17307081"/>
<dbReference type="PaxDb" id="55529-EKX50577"/>
<evidence type="ECO:0000256" key="1">
    <source>
        <dbReference type="ARBA" id="ARBA00012344"/>
    </source>
</evidence>
<name>L1JQ33_GUITC</name>
<reference evidence="4" key="3">
    <citation type="submission" date="2015-06" db="UniProtKB">
        <authorList>
            <consortium name="EnsemblProtists"/>
        </authorList>
    </citation>
    <scope>IDENTIFICATION</scope>
</reference>
<dbReference type="RefSeq" id="XP_005837557.1">
    <property type="nucleotide sequence ID" value="XM_005837500.1"/>
</dbReference>
<sequence>MKPNLQGMVWVFGYGSLVWKPPEGFRLVATLIETSKLRESEGNKEGEDELCWGMCYGYEEEDREKILAYLDYREKDGYDRLLVDVFLPKDRGGAELEAQDCASISNVLLYIATTDNKQFLGPLSEEQVAETIASSVGPSGTNAEYLLKLAEALRGMRVRDEHVFRVEQLVEQLPTPPVGARVSAFEGCGRYRGDGGWMLQKLWDVRSWLEVPATPGMFRAPLAPAASADEVLKSIGWPPSMRVREVKAAREAEGGRVTAAHFPCGGGLMWSQHTREQEESFLLLLTESAWHKEWARLTEGEEAEERLLE</sequence>
<dbReference type="SUPFAM" id="SSF110857">
    <property type="entry name" value="Gamma-glutamyl cyclotransferase-like"/>
    <property type="match status" value="1"/>
</dbReference>
<accession>L1JQ33</accession>
<protein>
    <recommendedName>
        <fullName evidence="1">glutathione-specific gamma-glutamylcyclotransferase</fullName>
        <ecNumber evidence="1">4.3.2.7</ecNumber>
    </recommendedName>
</protein>
<dbReference type="HOGENOM" id="CLU_901509_0_0_1"/>
<evidence type="ECO:0000313" key="4">
    <source>
        <dbReference type="EnsemblProtists" id="EKX50577"/>
    </source>
</evidence>
<reference evidence="3 5" key="1">
    <citation type="journal article" date="2012" name="Nature">
        <title>Algal genomes reveal evolutionary mosaicism and the fate of nucleomorphs.</title>
        <authorList>
            <consortium name="DOE Joint Genome Institute"/>
            <person name="Curtis B.A."/>
            <person name="Tanifuji G."/>
            <person name="Burki F."/>
            <person name="Gruber A."/>
            <person name="Irimia M."/>
            <person name="Maruyama S."/>
            <person name="Arias M.C."/>
            <person name="Ball S.G."/>
            <person name="Gile G.H."/>
            <person name="Hirakawa Y."/>
            <person name="Hopkins J.F."/>
            <person name="Kuo A."/>
            <person name="Rensing S.A."/>
            <person name="Schmutz J."/>
            <person name="Symeonidi A."/>
            <person name="Elias M."/>
            <person name="Eveleigh R.J."/>
            <person name="Herman E.K."/>
            <person name="Klute M.J."/>
            <person name="Nakayama T."/>
            <person name="Obornik M."/>
            <person name="Reyes-Prieto A."/>
            <person name="Armbrust E.V."/>
            <person name="Aves S.J."/>
            <person name="Beiko R.G."/>
            <person name="Coutinho P."/>
            <person name="Dacks J.B."/>
            <person name="Durnford D.G."/>
            <person name="Fast N.M."/>
            <person name="Green B.R."/>
            <person name="Grisdale C.J."/>
            <person name="Hempel F."/>
            <person name="Henrissat B."/>
            <person name="Hoppner M.P."/>
            <person name="Ishida K."/>
            <person name="Kim E."/>
            <person name="Koreny L."/>
            <person name="Kroth P.G."/>
            <person name="Liu Y."/>
            <person name="Malik S.B."/>
            <person name="Maier U.G."/>
            <person name="McRose D."/>
            <person name="Mock T."/>
            <person name="Neilson J.A."/>
            <person name="Onodera N.T."/>
            <person name="Poole A.M."/>
            <person name="Pritham E.J."/>
            <person name="Richards T.A."/>
            <person name="Rocap G."/>
            <person name="Roy S.W."/>
            <person name="Sarai C."/>
            <person name="Schaack S."/>
            <person name="Shirato S."/>
            <person name="Slamovits C.H."/>
            <person name="Spencer D.F."/>
            <person name="Suzuki S."/>
            <person name="Worden A.Z."/>
            <person name="Zauner S."/>
            <person name="Barry K."/>
            <person name="Bell C."/>
            <person name="Bharti A.K."/>
            <person name="Crow J.A."/>
            <person name="Grimwood J."/>
            <person name="Kramer R."/>
            <person name="Lindquist E."/>
            <person name="Lucas S."/>
            <person name="Salamov A."/>
            <person name="McFadden G.I."/>
            <person name="Lane C.E."/>
            <person name="Keeling P.J."/>
            <person name="Gray M.W."/>
            <person name="Grigoriev I.V."/>
            <person name="Archibald J.M."/>
        </authorList>
    </citation>
    <scope>NUCLEOTIDE SEQUENCE</scope>
    <source>
        <strain evidence="3 5">CCMP2712</strain>
    </source>
</reference>
<dbReference type="InterPro" id="IPR036568">
    <property type="entry name" value="GGCT-like_sf"/>
</dbReference>
<dbReference type="InterPro" id="IPR006840">
    <property type="entry name" value="ChaC"/>
</dbReference>
<dbReference type="InterPro" id="IPR013024">
    <property type="entry name" value="GGCT-like"/>
</dbReference>
<dbReference type="GO" id="GO:0006751">
    <property type="term" value="P:glutathione catabolic process"/>
    <property type="evidence" value="ECO:0007669"/>
    <property type="project" value="InterPro"/>
</dbReference>
<dbReference type="Pfam" id="PF04752">
    <property type="entry name" value="ChaC"/>
    <property type="match status" value="1"/>
</dbReference>
<dbReference type="PANTHER" id="PTHR12192:SF2">
    <property type="entry name" value="GLUTATHIONE-SPECIFIC GAMMA-GLUTAMYLCYCLOTRANSFERASE 2"/>
    <property type="match status" value="1"/>
</dbReference>
<gene>
    <name evidence="3" type="ORF">GUITHDRAFT_103803</name>
</gene>
<dbReference type="STRING" id="905079.L1JQ33"/>
<organism evidence="3">
    <name type="scientific">Guillardia theta (strain CCMP2712)</name>
    <name type="common">Cryptophyte</name>
    <dbReference type="NCBI Taxonomy" id="905079"/>
    <lineage>
        <taxon>Eukaryota</taxon>
        <taxon>Cryptophyceae</taxon>
        <taxon>Pyrenomonadales</taxon>
        <taxon>Geminigeraceae</taxon>
        <taxon>Guillardia</taxon>
    </lineage>
</organism>
<dbReference type="GO" id="GO:0061928">
    <property type="term" value="F:glutathione specific gamma-glutamylcyclotransferase activity"/>
    <property type="evidence" value="ECO:0007669"/>
    <property type="project" value="UniProtKB-EC"/>
</dbReference>
<evidence type="ECO:0000256" key="2">
    <source>
        <dbReference type="ARBA" id="ARBA00023239"/>
    </source>
</evidence>
<dbReference type="GO" id="GO:0005737">
    <property type="term" value="C:cytoplasm"/>
    <property type="evidence" value="ECO:0007669"/>
    <property type="project" value="TreeGrafter"/>
</dbReference>
<dbReference type="AlphaFoldDB" id="L1JQ33"/>